<sequence>MVKLSFGSSKGSAVMTFSATVDDGADFSILGINHSSPVWSFMVSLQNTQVPIDPINGSIDRITTSRNQNGFCLFAPHGLTRRDMQKCHQHLLELVAPSNPFLDVGFIENESSAVHSIDEEVVALNQGMPAKFMAN</sequence>
<organism evidence="1">
    <name type="scientific">Spongospora subterranea</name>
    <dbReference type="NCBI Taxonomy" id="70186"/>
    <lineage>
        <taxon>Eukaryota</taxon>
        <taxon>Sar</taxon>
        <taxon>Rhizaria</taxon>
        <taxon>Endomyxa</taxon>
        <taxon>Phytomyxea</taxon>
        <taxon>Plasmodiophorida</taxon>
        <taxon>Plasmodiophoridae</taxon>
        <taxon>Spongospora</taxon>
    </lineage>
</organism>
<evidence type="ECO:0000313" key="1">
    <source>
        <dbReference type="EMBL" id="CRZ08519.1"/>
    </source>
</evidence>
<accession>A0A0H5RIJ8</accession>
<dbReference type="AlphaFoldDB" id="A0A0H5RIJ8"/>
<dbReference type="EMBL" id="HACM01008076">
    <property type="protein sequence ID" value="CRZ08518.1"/>
    <property type="molecule type" value="Transcribed_RNA"/>
</dbReference>
<proteinExistence type="predicted"/>
<dbReference type="EMBL" id="HACM01008077">
    <property type="protein sequence ID" value="CRZ08519.1"/>
    <property type="molecule type" value="Transcribed_RNA"/>
</dbReference>
<protein>
    <submittedName>
        <fullName evidence="1">Uncharacterized protein</fullName>
    </submittedName>
</protein>
<name>A0A0H5RIJ8_9EUKA</name>
<reference evidence="1" key="1">
    <citation type="submission" date="2015-04" db="EMBL/GenBank/DDBJ databases">
        <title>The genome sequence of the plant pathogenic Rhizarian Plasmodiophora brassicae reveals insights in its biotrophic life cycle and the origin of chitin synthesis.</title>
        <authorList>
            <person name="Schwelm A."/>
            <person name="Fogelqvist J."/>
            <person name="Knaust A."/>
            <person name="Julke S."/>
            <person name="Lilja T."/>
            <person name="Dhandapani V."/>
            <person name="Bonilla-Rosso G."/>
            <person name="Karlsson M."/>
            <person name="Shevchenko A."/>
            <person name="Choi S.R."/>
            <person name="Kim H.G."/>
            <person name="Park J.Y."/>
            <person name="Lim Y.P."/>
            <person name="Ludwig-Muller J."/>
            <person name="Dixelius C."/>
        </authorList>
    </citation>
    <scope>NUCLEOTIDE SEQUENCE</scope>
    <source>
        <tissue evidence="1">Potato root galls</tissue>
    </source>
</reference>